<protein>
    <recommendedName>
        <fullName evidence="4">DNA ligase</fullName>
        <ecNumber evidence="3">6.5.1.2</ecNumber>
    </recommendedName>
</protein>
<comment type="similarity">
    <text evidence="14">Belongs to the NAD-dependent DNA ligase family. LigA subfamily.</text>
</comment>
<accession>A0A1G2DYN5</accession>
<dbReference type="SUPFAM" id="SSF50249">
    <property type="entry name" value="Nucleic acid-binding proteins"/>
    <property type="match status" value="1"/>
</dbReference>
<dbReference type="CDD" id="cd00114">
    <property type="entry name" value="LIGANc"/>
    <property type="match status" value="1"/>
</dbReference>
<dbReference type="SUPFAM" id="SSF47781">
    <property type="entry name" value="RuvA domain 2-like"/>
    <property type="match status" value="1"/>
</dbReference>
<dbReference type="InterPro" id="IPR010994">
    <property type="entry name" value="RuvA_2-like"/>
</dbReference>
<comment type="function">
    <text evidence="2">DNA ligase that catalyzes the formation of phosphodiester linkages between 5'-phosphoryl and 3'-hydroxyl groups in double-stranded DNA using NAD as a coenzyme and as the energy source for the reaction. It is essential for DNA replication and repair of damaged DNA.</text>
</comment>
<dbReference type="Gene3D" id="3.30.470.30">
    <property type="entry name" value="DNA ligase/mRNA capping enzyme"/>
    <property type="match status" value="1"/>
</dbReference>
<comment type="catalytic activity">
    <reaction evidence="13">
        <text>NAD(+) + (deoxyribonucleotide)n-3'-hydroxyl + 5'-phospho-(deoxyribonucleotide)m = (deoxyribonucleotide)n+m + AMP + beta-nicotinamide D-nucleotide.</text>
        <dbReference type="EC" id="6.5.1.2"/>
    </reaction>
</comment>
<keyword evidence="10" id="KW-0460">Magnesium</keyword>
<dbReference type="Gene3D" id="6.20.10.30">
    <property type="match status" value="1"/>
</dbReference>
<dbReference type="FunFam" id="2.40.50.140:FF:000012">
    <property type="entry name" value="DNA ligase"/>
    <property type="match status" value="1"/>
</dbReference>
<sequence>MTKEEAKKRIEKLKKVINHHRYLYHVLDKQEISDAALDSLKHELYQLEQQFPKLITVDSPTQRVAGEPQKQFKKVEHKSPMFSLEDIFSEKELQDWEDYLKRLEPSTQFEYFVELKVDGFAITLIYENGVFKTGSTRGDGKIGEDVTQNLKTIESIPLKLELKKSILDKKIQESLKKAIKRGKFEVRGEVFMEKASFERLNKELLKKGEKTYSNPRNLAAGSIRQLNPKLTASRPLKFLAYDTVSDTGQSKHSEEHQILFSLGFKTDKGKICKNLSEIVDFWRNTAKKREILPFQIDGVVINVNNNALFSKLGVAGKSPRAARAFKFSPKQATTRVLDIKLQIGRTGAVTPVAVLKPVKVSGVTITRATLHNEDEIKRLGIKIGDTVIVERAGDVIPDIAKVLIDLRTGKEKDFHFPKNCPSCLTKLKKILGEVLWRCPNENCPARKRENLYHFVSKKAFNIDGVGPKIIDKLVDEKIITQAADIFALKEGDLIPLERFAEKSAKNLIESIRNSKNISLTKFIFSLGIRHVGEETANDLADYFGDINKL</sequence>
<dbReference type="Pfam" id="PF01653">
    <property type="entry name" value="DNA_ligase_aden"/>
    <property type="match status" value="1"/>
</dbReference>
<dbReference type="STRING" id="1801660.A2Z78_01380"/>
<dbReference type="Gene3D" id="1.10.287.610">
    <property type="entry name" value="Helix hairpin bin"/>
    <property type="match status" value="1"/>
</dbReference>
<evidence type="ECO:0000256" key="4">
    <source>
        <dbReference type="ARBA" id="ARBA00013308"/>
    </source>
</evidence>
<evidence type="ECO:0000256" key="8">
    <source>
        <dbReference type="ARBA" id="ARBA00022763"/>
    </source>
</evidence>
<evidence type="ECO:0000259" key="15">
    <source>
        <dbReference type="SMART" id="SM00532"/>
    </source>
</evidence>
<dbReference type="InterPro" id="IPR012340">
    <property type="entry name" value="NA-bd_OB-fold"/>
</dbReference>
<dbReference type="Gene3D" id="2.40.50.140">
    <property type="entry name" value="Nucleic acid-binding proteins"/>
    <property type="match status" value="1"/>
</dbReference>
<dbReference type="InterPro" id="IPR004149">
    <property type="entry name" value="Znf_DNAligase_C4"/>
</dbReference>
<dbReference type="Pfam" id="PF03119">
    <property type="entry name" value="DNA_ligase_ZBD"/>
    <property type="match status" value="1"/>
</dbReference>
<reference evidence="16 17" key="1">
    <citation type="journal article" date="2016" name="Nat. Commun.">
        <title>Thousands of microbial genomes shed light on interconnected biogeochemical processes in an aquifer system.</title>
        <authorList>
            <person name="Anantharaman K."/>
            <person name="Brown C.T."/>
            <person name="Hug L.A."/>
            <person name="Sharon I."/>
            <person name="Castelle C.J."/>
            <person name="Probst A.J."/>
            <person name="Thomas B.C."/>
            <person name="Singh A."/>
            <person name="Wilkins M.J."/>
            <person name="Karaoz U."/>
            <person name="Brodie E.L."/>
            <person name="Williams K.H."/>
            <person name="Hubbard S.S."/>
            <person name="Banfield J.F."/>
        </authorList>
    </citation>
    <scope>NUCLEOTIDE SEQUENCE [LARGE SCALE GENOMIC DNA]</scope>
</reference>
<keyword evidence="7" id="KW-0479">Metal-binding</keyword>
<evidence type="ECO:0000256" key="10">
    <source>
        <dbReference type="ARBA" id="ARBA00022842"/>
    </source>
</evidence>
<keyword evidence="12" id="KW-0234">DNA repair</keyword>
<dbReference type="Pfam" id="PF03120">
    <property type="entry name" value="OB_DNA_ligase"/>
    <property type="match status" value="1"/>
</dbReference>
<keyword evidence="5 16" id="KW-0436">Ligase</keyword>
<dbReference type="Gene3D" id="1.10.150.20">
    <property type="entry name" value="5' to 3' exonuclease, C-terminal subdomain"/>
    <property type="match status" value="2"/>
</dbReference>
<dbReference type="EMBL" id="MHLV01000002">
    <property type="protein sequence ID" value="OGZ18130.1"/>
    <property type="molecule type" value="Genomic_DNA"/>
</dbReference>
<comment type="caution">
    <text evidence="16">The sequence shown here is derived from an EMBL/GenBank/DDBJ whole genome shotgun (WGS) entry which is preliminary data.</text>
</comment>
<evidence type="ECO:0000256" key="11">
    <source>
        <dbReference type="ARBA" id="ARBA00023027"/>
    </source>
</evidence>
<dbReference type="AlphaFoldDB" id="A0A1G2DYN5"/>
<evidence type="ECO:0000256" key="12">
    <source>
        <dbReference type="ARBA" id="ARBA00023204"/>
    </source>
</evidence>
<dbReference type="GO" id="GO:0046872">
    <property type="term" value="F:metal ion binding"/>
    <property type="evidence" value="ECO:0007669"/>
    <property type="project" value="UniProtKB-KW"/>
</dbReference>
<evidence type="ECO:0000256" key="13">
    <source>
        <dbReference type="ARBA" id="ARBA00034005"/>
    </source>
</evidence>
<dbReference type="SMART" id="SM00532">
    <property type="entry name" value="LIGANc"/>
    <property type="match status" value="1"/>
</dbReference>
<keyword evidence="11" id="KW-0520">NAD</keyword>
<dbReference type="PANTHER" id="PTHR23389:SF9">
    <property type="entry name" value="DNA LIGASE"/>
    <property type="match status" value="1"/>
</dbReference>
<evidence type="ECO:0000256" key="7">
    <source>
        <dbReference type="ARBA" id="ARBA00022723"/>
    </source>
</evidence>
<dbReference type="NCBIfam" id="TIGR00575">
    <property type="entry name" value="dnlj"/>
    <property type="match status" value="1"/>
</dbReference>
<dbReference type="InterPro" id="IPR013839">
    <property type="entry name" value="DNAligase_adenylation"/>
</dbReference>
<keyword evidence="8" id="KW-0227">DNA damage</keyword>
<dbReference type="PANTHER" id="PTHR23389">
    <property type="entry name" value="CHROMOSOME TRANSMISSION FIDELITY FACTOR 18"/>
    <property type="match status" value="1"/>
</dbReference>
<dbReference type="InterPro" id="IPR013840">
    <property type="entry name" value="DNAligase_N"/>
</dbReference>
<dbReference type="EC" id="6.5.1.2" evidence="3"/>
<dbReference type="FunFam" id="1.10.150.20:FF:000007">
    <property type="entry name" value="DNA ligase"/>
    <property type="match status" value="1"/>
</dbReference>
<dbReference type="HAMAP" id="MF_01588">
    <property type="entry name" value="DNA_ligase_A"/>
    <property type="match status" value="1"/>
</dbReference>
<feature type="non-terminal residue" evidence="16">
    <location>
        <position position="549"/>
    </location>
</feature>
<evidence type="ECO:0000256" key="6">
    <source>
        <dbReference type="ARBA" id="ARBA00022705"/>
    </source>
</evidence>
<dbReference type="GO" id="GO:0006260">
    <property type="term" value="P:DNA replication"/>
    <property type="evidence" value="ECO:0007669"/>
    <property type="project" value="UniProtKB-KW"/>
</dbReference>
<feature type="domain" description="NAD-dependent DNA ligase N-terminal" evidence="15">
    <location>
        <begin position="5"/>
        <end position="459"/>
    </location>
</feature>
<evidence type="ECO:0000256" key="3">
    <source>
        <dbReference type="ARBA" id="ARBA00012722"/>
    </source>
</evidence>
<evidence type="ECO:0000256" key="1">
    <source>
        <dbReference type="ARBA" id="ARBA00001946"/>
    </source>
</evidence>
<name>A0A1G2DYN5_9BACT</name>
<evidence type="ECO:0000256" key="9">
    <source>
        <dbReference type="ARBA" id="ARBA00022833"/>
    </source>
</evidence>
<evidence type="ECO:0000256" key="5">
    <source>
        <dbReference type="ARBA" id="ARBA00022598"/>
    </source>
</evidence>
<keyword evidence="9" id="KW-0862">Zinc</keyword>
<dbReference type="Proteomes" id="UP000176752">
    <property type="component" value="Unassembled WGS sequence"/>
</dbReference>
<dbReference type="GO" id="GO:0006281">
    <property type="term" value="P:DNA repair"/>
    <property type="evidence" value="ECO:0007669"/>
    <property type="project" value="UniProtKB-KW"/>
</dbReference>
<dbReference type="SUPFAM" id="SSF56091">
    <property type="entry name" value="DNA ligase/mRNA capping enzyme, catalytic domain"/>
    <property type="match status" value="1"/>
</dbReference>
<evidence type="ECO:0000313" key="16">
    <source>
        <dbReference type="EMBL" id="OGZ18130.1"/>
    </source>
</evidence>
<dbReference type="InterPro" id="IPR033136">
    <property type="entry name" value="DNA_ligase_CS"/>
</dbReference>
<dbReference type="PROSITE" id="PS01056">
    <property type="entry name" value="DNA_LIGASE_N2"/>
    <property type="match status" value="1"/>
</dbReference>
<evidence type="ECO:0000256" key="2">
    <source>
        <dbReference type="ARBA" id="ARBA00004067"/>
    </source>
</evidence>
<dbReference type="GO" id="GO:0003911">
    <property type="term" value="F:DNA ligase (NAD+) activity"/>
    <property type="evidence" value="ECO:0007669"/>
    <property type="project" value="UniProtKB-EC"/>
</dbReference>
<comment type="cofactor">
    <cofactor evidence="1">
        <name>Mg(2+)</name>
        <dbReference type="ChEBI" id="CHEBI:18420"/>
    </cofactor>
</comment>
<dbReference type="Pfam" id="PF12826">
    <property type="entry name" value="HHH_2"/>
    <property type="match status" value="1"/>
</dbReference>
<dbReference type="InterPro" id="IPR004150">
    <property type="entry name" value="NAD_DNA_ligase_OB"/>
</dbReference>
<keyword evidence="6" id="KW-0235">DNA replication</keyword>
<evidence type="ECO:0000313" key="17">
    <source>
        <dbReference type="Proteomes" id="UP000176752"/>
    </source>
</evidence>
<gene>
    <name evidence="16" type="ORF">A2Z78_01380</name>
</gene>
<evidence type="ECO:0000256" key="14">
    <source>
        <dbReference type="ARBA" id="ARBA00060881"/>
    </source>
</evidence>
<dbReference type="PIRSF" id="PIRSF001604">
    <property type="entry name" value="LigA"/>
    <property type="match status" value="1"/>
</dbReference>
<proteinExistence type="inferred from homology"/>
<dbReference type="InterPro" id="IPR041663">
    <property type="entry name" value="DisA/LigA_HHH"/>
</dbReference>
<organism evidence="16 17">
    <name type="scientific">Candidatus Nealsonbacteria bacterium RBG_13_36_15</name>
    <dbReference type="NCBI Taxonomy" id="1801660"/>
    <lineage>
        <taxon>Bacteria</taxon>
        <taxon>Candidatus Nealsoniibacteriota</taxon>
    </lineage>
</organism>
<dbReference type="NCBIfam" id="NF005932">
    <property type="entry name" value="PRK07956.1"/>
    <property type="match status" value="1"/>
</dbReference>
<dbReference type="InterPro" id="IPR001679">
    <property type="entry name" value="DNA_ligase"/>
</dbReference>